<keyword evidence="4" id="KW-1185">Reference proteome</keyword>
<evidence type="ECO:0000259" key="2">
    <source>
        <dbReference type="Pfam" id="PF12248"/>
    </source>
</evidence>
<dbReference type="Proteomes" id="UP000683360">
    <property type="component" value="Unassembled WGS sequence"/>
</dbReference>
<dbReference type="EMBL" id="CAJPWZ010000137">
    <property type="protein sequence ID" value="CAG2186489.1"/>
    <property type="molecule type" value="Genomic_DNA"/>
</dbReference>
<evidence type="ECO:0000259" key="1">
    <source>
        <dbReference type="Pfam" id="PF00024"/>
    </source>
</evidence>
<proteinExistence type="predicted"/>
<feature type="domain" description="Apple" evidence="1">
    <location>
        <begin position="116"/>
        <end position="159"/>
    </location>
</feature>
<comment type="caution">
    <text evidence="3">The sequence shown here is derived from an EMBL/GenBank/DDBJ whole genome shotgun (WGS) entry which is preliminary data.</text>
</comment>
<organism evidence="3 4">
    <name type="scientific">Mytilus edulis</name>
    <name type="common">Blue mussel</name>
    <dbReference type="NCBI Taxonomy" id="6550"/>
    <lineage>
        <taxon>Eukaryota</taxon>
        <taxon>Metazoa</taxon>
        <taxon>Spiralia</taxon>
        <taxon>Lophotrochozoa</taxon>
        <taxon>Mollusca</taxon>
        <taxon>Bivalvia</taxon>
        <taxon>Autobranchia</taxon>
        <taxon>Pteriomorphia</taxon>
        <taxon>Mytilida</taxon>
        <taxon>Mytiloidea</taxon>
        <taxon>Mytilidae</taxon>
        <taxon>Mytilinae</taxon>
        <taxon>Mytilus</taxon>
    </lineage>
</organism>
<name>A0A8S3PTW8_MYTED</name>
<sequence>MKFVSVEQITQRPAFVGSTTLGTLIFIFTPEILNCTEKRTIITLLKEINGGTEVVMTWTDPNPIPINGVGIMTGWGADGLWTIEYPSFLIGRFCGIPTTYGNMMLLSTSIKRTRIICLSICSPNRACLGVNFNKETNECEFVSSGQIIQTISRQDWSFYTKC</sequence>
<evidence type="ECO:0000313" key="4">
    <source>
        <dbReference type="Proteomes" id="UP000683360"/>
    </source>
</evidence>
<protein>
    <recommendedName>
        <fullName evidence="5">Apple domain-containing protein</fullName>
    </recommendedName>
</protein>
<dbReference type="InterPro" id="IPR022041">
    <property type="entry name" value="Methyltransf_FA"/>
</dbReference>
<feature type="domain" description="Farnesoic acid O-methyl transferase" evidence="2">
    <location>
        <begin position="50"/>
        <end position="85"/>
    </location>
</feature>
<accession>A0A8S3PTW8</accession>
<dbReference type="Pfam" id="PF00024">
    <property type="entry name" value="PAN_1"/>
    <property type="match status" value="1"/>
</dbReference>
<gene>
    <name evidence="3" type="ORF">MEDL_2043</name>
</gene>
<dbReference type="InterPro" id="IPR003609">
    <property type="entry name" value="Pan_app"/>
</dbReference>
<reference evidence="3" key="1">
    <citation type="submission" date="2021-03" db="EMBL/GenBank/DDBJ databases">
        <authorList>
            <person name="Bekaert M."/>
        </authorList>
    </citation>
    <scope>NUCLEOTIDE SEQUENCE</scope>
</reference>
<dbReference type="AlphaFoldDB" id="A0A8S3PTW8"/>
<evidence type="ECO:0008006" key="5">
    <source>
        <dbReference type="Google" id="ProtNLM"/>
    </source>
</evidence>
<dbReference type="OrthoDB" id="2142040at2759"/>
<evidence type="ECO:0000313" key="3">
    <source>
        <dbReference type="EMBL" id="CAG2186489.1"/>
    </source>
</evidence>
<dbReference type="Pfam" id="PF12248">
    <property type="entry name" value="Methyltransf_FA"/>
    <property type="match status" value="1"/>
</dbReference>